<reference evidence="10" key="2">
    <citation type="journal article" date="2019" name="Gigascience">
        <title>High-quality Schistosoma haematobium genome achieved by single-molecule and long-range sequencing.</title>
        <authorList>
            <person name="Stroehlein A.J."/>
            <person name="Korhonen P.K."/>
            <person name="Chong T.M."/>
            <person name="Lim Y.L."/>
            <person name="Chan K.G."/>
            <person name="Webster B."/>
            <person name="Rollinson D."/>
            <person name="Brindley P.J."/>
            <person name="Gasser R.B."/>
            <person name="Young N.D."/>
        </authorList>
    </citation>
    <scope>NUCLEOTIDE SEQUENCE</scope>
</reference>
<evidence type="ECO:0000256" key="6">
    <source>
        <dbReference type="ARBA" id="ARBA00023136"/>
    </source>
</evidence>
<gene>
    <name evidence="10" type="primary">CERS3_1</name>
    <name evidence="10" type="ORF">MS3_00007422</name>
</gene>
<evidence type="ECO:0000256" key="3">
    <source>
        <dbReference type="ARBA" id="ARBA00004991"/>
    </source>
</evidence>
<organism evidence="10 11">
    <name type="scientific">Schistosoma haematobium</name>
    <name type="common">Blood fluke</name>
    <dbReference type="NCBI Taxonomy" id="6185"/>
    <lineage>
        <taxon>Eukaryota</taxon>
        <taxon>Metazoa</taxon>
        <taxon>Spiralia</taxon>
        <taxon>Lophotrochozoa</taxon>
        <taxon>Platyhelminthes</taxon>
        <taxon>Trematoda</taxon>
        <taxon>Digenea</taxon>
        <taxon>Strigeidida</taxon>
        <taxon>Schistosomatoidea</taxon>
        <taxon>Schistosomatidae</taxon>
        <taxon>Schistosoma</taxon>
    </lineage>
</organism>
<proteinExistence type="predicted"/>
<dbReference type="EMBL" id="AMPZ03000005">
    <property type="protein sequence ID" value="KAH9582782.1"/>
    <property type="molecule type" value="Genomic_DNA"/>
</dbReference>
<evidence type="ECO:0000256" key="4">
    <source>
        <dbReference type="ARBA" id="ARBA00022692"/>
    </source>
</evidence>
<dbReference type="SMART" id="SM00724">
    <property type="entry name" value="TLC"/>
    <property type="match status" value="1"/>
</dbReference>
<comment type="pathway">
    <text evidence="3">Sphingolipid metabolism.</text>
</comment>
<feature type="domain" description="TLC" evidence="9">
    <location>
        <begin position="1"/>
        <end position="129"/>
    </location>
</feature>
<comment type="caution">
    <text evidence="10">The sequence shown here is derived from an EMBL/GenBank/DDBJ whole genome shotgun (WGS) entry which is preliminary data.</text>
</comment>
<name>A0A922LGJ9_SCHHA</name>
<feature type="transmembrane region" description="Helical" evidence="8">
    <location>
        <begin position="137"/>
        <end position="161"/>
    </location>
</feature>
<dbReference type="CTD" id="24595079"/>
<evidence type="ECO:0000259" key="9">
    <source>
        <dbReference type="PROSITE" id="PS50922"/>
    </source>
</evidence>
<dbReference type="GeneID" id="24595079"/>
<keyword evidence="11" id="KW-1185">Reference proteome</keyword>
<dbReference type="Proteomes" id="UP000471633">
    <property type="component" value="Unassembled WGS sequence"/>
</dbReference>
<dbReference type="PANTHER" id="PTHR12560:SF0">
    <property type="entry name" value="LD18904P"/>
    <property type="match status" value="1"/>
</dbReference>
<dbReference type="GO" id="GO:0016020">
    <property type="term" value="C:membrane"/>
    <property type="evidence" value="ECO:0007669"/>
    <property type="project" value="UniProtKB-SubCell"/>
</dbReference>
<dbReference type="InterPro" id="IPR006634">
    <property type="entry name" value="TLC-dom"/>
</dbReference>
<feature type="transmembrane region" description="Helical" evidence="8">
    <location>
        <begin position="60"/>
        <end position="86"/>
    </location>
</feature>
<reference evidence="10" key="1">
    <citation type="journal article" date="2012" name="Nat. Genet.">
        <title>Whole-genome sequence of Schistosoma haematobium.</title>
        <authorList>
            <person name="Young N.D."/>
            <person name="Jex A.R."/>
            <person name="Li B."/>
            <person name="Liu S."/>
            <person name="Yang L."/>
            <person name="Xiong Z."/>
            <person name="Li Y."/>
            <person name="Cantacessi C."/>
            <person name="Hall R.S."/>
            <person name="Xu X."/>
            <person name="Chen F."/>
            <person name="Wu X."/>
            <person name="Zerlotini A."/>
            <person name="Oliveira G."/>
            <person name="Hofmann A."/>
            <person name="Zhang G."/>
            <person name="Fang X."/>
            <person name="Kang Y."/>
            <person name="Campbell B.E."/>
            <person name="Loukas A."/>
            <person name="Ranganathan S."/>
            <person name="Rollinson D."/>
            <person name="Rinaldi G."/>
            <person name="Brindley P.J."/>
            <person name="Yang H."/>
            <person name="Wang J."/>
            <person name="Wang J."/>
            <person name="Gasser R.B."/>
        </authorList>
    </citation>
    <scope>NUCLEOTIDE SEQUENCE</scope>
</reference>
<dbReference type="PANTHER" id="PTHR12560">
    <property type="entry name" value="LONGEVITY ASSURANCE FACTOR 1 LAG1"/>
    <property type="match status" value="1"/>
</dbReference>
<keyword evidence="4 7" id="KW-0812">Transmembrane</keyword>
<evidence type="ECO:0000256" key="1">
    <source>
        <dbReference type="ARBA" id="ARBA00004141"/>
    </source>
</evidence>
<evidence type="ECO:0000256" key="2">
    <source>
        <dbReference type="ARBA" id="ARBA00004760"/>
    </source>
</evidence>
<evidence type="ECO:0000313" key="11">
    <source>
        <dbReference type="Proteomes" id="UP000471633"/>
    </source>
</evidence>
<dbReference type="Pfam" id="PF03798">
    <property type="entry name" value="TRAM_LAG1_CLN8"/>
    <property type="match status" value="1"/>
</dbReference>
<evidence type="ECO:0000313" key="10">
    <source>
        <dbReference type="EMBL" id="KAH9582782.1"/>
    </source>
</evidence>
<dbReference type="InterPro" id="IPR016439">
    <property type="entry name" value="Lag1/Lac1-like"/>
</dbReference>
<dbReference type="PROSITE" id="PS50922">
    <property type="entry name" value="TLC"/>
    <property type="match status" value="1"/>
</dbReference>
<keyword evidence="5 8" id="KW-1133">Transmembrane helix</keyword>
<comment type="pathway">
    <text evidence="2">Lipid metabolism; sphingolipid metabolism.</text>
</comment>
<comment type="subcellular location">
    <subcellularLocation>
        <location evidence="1">Membrane</location>
        <topology evidence="1">Multi-pass membrane protein</topology>
    </subcellularLocation>
</comment>
<feature type="transmembrane region" description="Helical" evidence="8">
    <location>
        <begin position="98"/>
        <end position="125"/>
    </location>
</feature>
<reference evidence="10" key="4">
    <citation type="journal article" date="2022" name="PLoS Pathog.">
        <title>Chromosome-level genome of Schistosoma haematobium underpins genome-wide explorations of molecular variation.</title>
        <authorList>
            <person name="Stroehlein A.J."/>
            <person name="Korhonen P.K."/>
            <person name="Lee V.V."/>
            <person name="Ralph S.A."/>
            <person name="Mentink-Kane M."/>
            <person name="You H."/>
            <person name="McManus D.P."/>
            <person name="Tchuente L.T."/>
            <person name="Stothard J.R."/>
            <person name="Kaur P."/>
            <person name="Dudchenko O."/>
            <person name="Aiden E.L."/>
            <person name="Yang B."/>
            <person name="Yang H."/>
            <person name="Emery A.M."/>
            <person name="Webster B.L."/>
            <person name="Brindley P.J."/>
            <person name="Rollinson D."/>
            <person name="Chang B.C.H."/>
            <person name="Gasser R.B."/>
            <person name="Young N.D."/>
        </authorList>
    </citation>
    <scope>NUCLEOTIDE SEQUENCE</scope>
</reference>
<dbReference type="AlphaFoldDB" id="A0A922LGJ9"/>
<protein>
    <submittedName>
        <fullName evidence="10">Ceramide synthase 3, variant 2</fullName>
    </submittedName>
</protein>
<accession>A0A922LGJ9</accession>
<dbReference type="GO" id="GO:0046513">
    <property type="term" value="P:ceramide biosynthetic process"/>
    <property type="evidence" value="ECO:0007669"/>
    <property type="project" value="InterPro"/>
</dbReference>
<evidence type="ECO:0000256" key="7">
    <source>
        <dbReference type="PROSITE-ProRule" id="PRU00205"/>
    </source>
</evidence>
<evidence type="ECO:0000256" key="8">
    <source>
        <dbReference type="SAM" id="Phobius"/>
    </source>
</evidence>
<reference evidence="10" key="3">
    <citation type="submission" date="2021-06" db="EMBL/GenBank/DDBJ databases">
        <title>Chromosome-level genome assembly for S. haematobium.</title>
        <authorList>
            <person name="Stroehlein A.J."/>
        </authorList>
    </citation>
    <scope>NUCLEOTIDE SEQUENCE</scope>
</reference>
<dbReference type="GO" id="GO:0050291">
    <property type="term" value="F:sphingosine N-acyltransferase activity"/>
    <property type="evidence" value="ECO:0007669"/>
    <property type="project" value="InterPro"/>
</dbReference>
<dbReference type="RefSeq" id="XP_051066225.1">
    <property type="nucleotide sequence ID" value="XM_051215693.1"/>
</dbReference>
<evidence type="ECO:0000256" key="5">
    <source>
        <dbReference type="ARBA" id="ARBA00022989"/>
    </source>
</evidence>
<keyword evidence="6 7" id="KW-0472">Membrane</keyword>
<sequence length="174" mass="20212">MDFKVLLGHHISTVLLLTFSYITNYHRVGAVVLILHDIADCWMEAAKICKYVNKQLATEVLFYIFVPVWIVTRLTYFPLWVIWATFKFGIFVNGPYPAILIMVGFLLVLQILHIYWFCLIVKIAIQVKSNGRVSSICYFFFINSIIYLLDSVSVINFVMFLSNNRITQTIVLMI</sequence>